<accession>A0A812TLI9</accession>
<dbReference type="InterPro" id="IPR039182">
    <property type="entry name" value="Pop1"/>
</dbReference>
<reference evidence="3" key="1">
    <citation type="submission" date="2021-02" db="EMBL/GenBank/DDBJ databases">
        <authorList>
            <person name="Dougan E. K."/>
            <person name="Rhodes N."/>
            <person name="Thang M."/>
            <person name="Chan C."/>
        </authorList>
    </citation>
    <scope>NUCLEOTIDE SEQUENCE</scope>
</reference>
<protein>
    <submittedName>
        <fullName evidence="3">POP1 protein</fullName>
    </submittedName>
</protein>
<dbReference type="GO" id="GO:0001682">
    <property type="term" value="P:tRNA 5'-leader removal"/>
    <property type="evidence" value="ECO:0007669"/>
    <property type="project" value="InterPro"/>
</dbReference>
<evidence type="ECO:0000313" key="4">
    <source>
        <dbReference type="Proteomes" id="UP000604046"/>
    </source>
</evidence>
<comment type="caution">
    <text evidence="3">The sequence shown here is derived from an EMBL/GenBank/DDBJ whole genome shotgun (WGS) entry which is preliminary data.</text>
</comment>
<sequence length="103" mass="11211">MADCAAGVDVILAAGACHKLWLRCYFAGCRAVGVRDRHSLLSDAALPEFPFDFPDTQAGQQQSAQEGAECQSRFLRRPPAKRPNFELLGVHSPHTPDWSSGLS</sequence>
<proteinExistence type="predicted"/>
<dbReference type="PANTHER" id="PTHR22731:SF3">
    <property type="entry name" value="RIBONUCLEASES P_MRP PROTEIN SUBUNIT POP1"/>
    <property type="match status" value="1"/>
</dbReference>
<organism evidence="3 4">
    <name type="scientific">Symbiodinium natans</name>
    <dbReference type="NCBI Taxonomy" id="878477"/>
    <lineage>
        <taxon>Eukaryota</taxon>
        <taxon>Sar</taxon>
        <taxon>Alveolata</taxon>
        <taxon>Dinophyceae</taxon>
        <taxon>Suessiales</taxon>
        <taxon>Symbiodiniaceae</taxon>
        <taxon>Symbiodinium</taxon>
    </lineage>
</organism>
<feature type="region of interest" description="Disordered" evidence="1">
    <location>
        <begin position="80"/>
        <end position="103"/>
    </location>
</feature>
<dbReference type="EMBL" id="CAJNDS010002577">
    <property type="protein sequence ID" value="CAE7532031.1"/>
    <property type="molecule type" value="Genomic_DNA"/>
</dbReference>
<dbReference type="Pfam" id="PF08170">
    <property type="entry name" value="POPLD"/>
    <property type="match status" value="1"/>
</dbReference>
<feature type="domain" description="POPLD" evidence="2">
    <location>
        <begin position="7"/>
        <end position="98"/>
    </location>
</feature>
<dbReference type="AlphaFoldDB" id="A0A812TLI9"/>
<name>A0A812TLI9_9DINO</name>
<dbReference type="Proteomes" id="UP000604046">
    <property type="component" value="Unassembled WGS sequence"/>
</dbReference>
<dbReference type="PANTHER" id="PTHR22731">
    <property type="entry name" value="RIBONUCLEASES P/MRP PROTEIN SUBUNIT POP1"/>
    <property type="match status" value="1"/>
</dbReference>
<dbReference type="OrthoDB" id="444199at2759"/>
<dbReference type="InterPro" id="IPR012590">
    <property type="entry name" value="POPLD_dom"/>
</dbReference>
<dbReference type="GO" id="GO:0005655">
    <property type="term" value="C:nucleolar ribonuclease P complex"/>
    <property type="evidence" value="ECO:0007669"/>
    <property type="project" value="InterPro"/>
</dbReference>
<gene>
    <name evidence="3" type="primary">POP1</name>
    <name evidence="3" type="ORF">SNAT2548_LOCUS29812</name>
</gene>
<dbReference type="GO" id="GO:0000172">
    <property type="term" value="C:ribonuclease MRP complex"/>
    <property type="evidence" value="ECO:0007669"/>
    <property type="project" value="InterPro"/>
</dbReference>
<evidence type="ECO:0000256" key="1">
    <source>
        <dbReference type="SAM" id="MobiDB-lite"/>
    </source>
</evidence>
<keyword evidence="4" id="KW-1185">Reference proteome</keyword>
<evidence type="ECO:0000313" key="3">
    <source>
        <dbReference type="EMBL" id="CAE7532031.1"/>
    </source>
</evidence>
<evidence type="ECO:0000259" key="2">
    <source>
        <dbReference type="Pfam" id="PF08170"/>
    </source>
</evidence>